<dbReference type="Gene3D" id="2.130.10.10">
    <property type="entry name" value="YVTN repeat-like/Quinoprotein amine dehydrogenase"/>
    <property type="match status" value="2"/>
</dbReference>
<dbReference type="InterPro" id="IPR036322">
    <property type="entry name" value="WD40_repeat_dom_sf"/>
</dbReference>
<gene>
    <name evidence="5" type="ORF">NDN08_001400</name>
</gene>
<evidence type="ECO:0008006" key="7">
    <source>
        <dbReference type="Google" id="ProtNLM"/>
    </source>
</evidence>
<comment type="caution">
    <text evidence="5">The sequence shown here is derived from an EMBL/GenBank/DDBJ whole genome shotgun (WGS) entry which is preliminary data.</text>
</comment>
<dbReference type="AlphaFoldDB" id="A0AAV8UWI8"/>
<dbReference type="InterPro" id="IPR001680">
    <property type="entry name" value="WD40_rpt"/>
</dbReference>
<name>A0AAV8UWI8_9RHOD</name>
<dbReference type="Pfam" id="PF00400">
    <property type="entry name" value="WD40"/>
    <property type="match status" value="1"/>
</dbReference>
<comment type="similarity">
    <text evidence="1">Belongs to the WD repeat WDR55 family.</text>
</comment>
<evidence type="ECO:0000313" key="5">
    <source>
        <dbReference type="EMBL" id="KAJ8904886.1"/>
    </source>
</evidence>
<keyword evidence="3" id="KW-0677">Repeat</keyword>
<dbReference type="SUPFAM" id="SSF50978">
    <property type="entry name" value="WD40 repeat-like"/>
    <property type="match status" value="1"/>
</dbReference>
<dbReference type="PANTHER" id="PTHR44019:SF20">
    <property type="entry name" value="WD REPEAT-CONTAINING PROTEIN 55"/>
    <property type="match status" value="1"/>
</dbReference>
<dbReference type="SMART" id="SM00320">
    <property type="entry name" value="WD40"/>
    <property type="match status" value="6"/>
</dbReference>
<dbReference type="PANTHER" id="PTHR44019">
    <property type="entry name" value="WD REPEAT-CONTAINING PROTEIN 55"/>
    <property type="match status" value="1"/>
</dbReference>
<keyword evidence="2" id="KW-0853">WD repeat</keyword>
<reference evidence="5 6" key="1">
    <citation type="journal article" date="2023" name="Nat. Commun.">
        <title>Origin of minicircular mitochondrial genomes in red algae.</title>
        <authorList>
            <person name="Lee Y."/>
            <person name="Cho C.H."/>
            <person name="Lee Y.M."/>
            <person name="Park S.I."/>
            <person name="Yang J.H."/>
            <person name="West J.A."/>
            <person name="Bhattacharya D."/>
            <person name="Yoon H.S."/>
        </authorList>
    </citation>
    <scope>NUCLEOTIDE SEQUENCE [LARGE SCALE GENOMIC DNA]</scope>
    <source>
        <strain evidence="5 6">CCMP1338</strain>
        <tissue evidence="5">Whole cell</tissue>
    </source>
</reference>
<accession>A0AAV8UWI8</accession>
<dbReference type="InterPro" id="IPR050505">
    <property type="entry name" value="WDR55/POC1"/>
</dbReference>
<protein>
    <recommendedName>
        <fullName evidence="7">Anaphase-promoting complex subunit 4 WD40 domain-containing protein</fullName>
    </recommendedName>
</protein>
<feature type="region of interest" description="Disordered" evidence="4">
    <location>
        <begin position="358"/>
        <end position="411"/>
    </location>
</feature>
<evidence type="ECO:0000256" key="3">
    <source>
        <dbReference type="ARBA" id="ARBA00022737"/>
    </source>
</evidence>
<feature type="compositionally biased region" description="Basic and acidic residues" evidence="4">
    <location>
        <begin position="371"/>
        <end position="391"/>
    </location>
</feature>
<dbReference type="InterPro" id="IPR015943">
    <property type="entry name" value="WD40/YVTN_repeat-like_dom_sf"/>
</dbReference>
<evidence type="ECO:0000256" key="4">
    <source>
        <dbReference type="SAM" id="MobiDB-lite"/>
    </source>
</evidence>
<dbReference type="Proteomes" id="UP001157974">
    <property type="component" value="Unassembled WGS sequence"/>
</dbReference>
<dbReference type="EMBL" id="JAMWBK010000005">
    <property type="protein sequence ID" value="KAJ8904886.1"/>
    <property type="molecule type" value="Genomic_DNA"/>
</dbReference>
<keyword evidence="6" id="KW-1185">Reference proteome</keyword>
<sequence>MGEENDNAVEDLRMPCSALDAKFHPQAPSHLMLGLVDGSFSVYNLERRTEPVHSIRSLVPSGLRVVSVTVDGKYAVCGASDGTFCTIDIDSGGVRDLKKIKRKSGDDIGITAIASIGSNPNVMVVGEDEGMVGLKGEESLSFRPQQANPLDLFSTNVYPSFQVRLWDMRSSSFVLKRHEHLDYVSDISELGHGLKSVLTSSADGCLGVWDLRMSSSTSNSNGSPGLKVSTMSGGVDDELLSLSVVKGGRKVVCGSSDGHLNIFSRADWSDLTDRFPGHPHSVDAIVKVDEDTIFTGSSDGMIRVIQLQPNKFLGLAGKHGDLPIERLSLSCDQRVLASCSHDDVIKFHDVADFYHESDDTAQEPGQSETGEEIKCSHSDSHVREPLPLEPRRSRKKKKKTTVHDPAFFSGI</sequence>
<evidence type="ECO:0000256" key="2">
    <source>
        <dbReference type="ARBA" id="ARBA00022574"/>
    </source>
</evidence>
<evidence type="ECO:0000256" key="1">
    <source>
        <dbReference type="ARBA" id="ARBA00007625"/>
    </source>
</evidence>
<proteinExistence type="inferred from homology"/>
<evidence type="ECO:0000313" key="6">
    <source>
        <dbReference type="Proteomes" id="UP001157974"/>
    </source>
</evidence>
<organism evidence="5 6">
    <name type="scientific">Rhodosorus marinus</name>
    <dbReference type="NCBI Taxonomy" id="101924"/>
    <lineage>
        <taxon>Eukaryota</taxon>
        <taxon>Rhodophyta</taxon>
        <taxon>Stylonematophyceae</taxon>
        <taxon>Stylonematales</taxon>
        <taxon>Stylonemataceae</taxon>
        <taxon>Rhodosorus</taxon>
    </lineage>
</organism>